<keyword evidence="1" id="KW-0472">Membrane</keyword>
<feature type="transmembrane region" description="Helical" evidence="1">
    <location>
        <begin position="244"/>
        <end position="262"/>
    </location>
</feature>
<dbReference type="Proteomes" id="UP000189674">
    <property type="component" value="Chromosome"/>
</dbReference>
<accession>A0A1U9NKK8</accession>
<dbReference type="AlphaFoldDB" id="A0A1U9NKK8"/>
<dbReference type="STRING" id="1936003.STSP2_01486"/>
<organism evidence="2 3">
    <name type="scientific">Anaerohalosphaera lusitana</name>
    <dbReference type="NCBI Taxonomy" id="1936003"/>
    <lineage>
        <taxon>Bacteria</taxon>
        <taxon>Pseudomonadati</taxon>
        <taxon>Planctomycetota</taxon>
        <taxon>Phycisphaerae</taxon>
        <taxon>Sedimentisphaerales</taxon>
        <taxon>Anaerohalosphaeraceae</taxon>
        <taxon>Anaerohalosphaera</taxon>
    </lineage>
</organism>
<keyword evidence="1" id="KW-0812">Transmembrane</keyword>
<keyword evidence="2" id="KW-0436">Ligase</keyword>
<feature type="transmembrane region" description="Helical" evidence="1">
    <location>
        <begin position="63"/>
        <end position="85"/>
    </location>
</feature>
<reference evidence="3" key="1">
    <citation type="submission" date="2017-02" db="EMBL/GenBank/DDBJ databases">
        <title>Comparative genomics and description of representatives of a novel lineage of planctomycetes thriving in anoxic sediments.</title>
        <authorList>
            <person name="Spring S."/>
            <person name="Bunk B."/>
            <person name="Sproer C."/>
        </authorList>
    </citation>
    <scope>NUCLEOTIDE SEQUENCE [LARGE SCALE GENOMIC DNA]</scope>
    <source>
        <strain evidence="3">ST-NAGAB-D1</strain>
    </source>
</reference>
<feature type="transmembrane region" description="Helical" evidence="1">
    <location>
        <begin position="352"/>
        <end position="370"/>
    </location>
</feature>
<proteinExistence type="predicted"/>
<feature type="transmembrane region" description="Helical" evidence="1">
    <location>
        <begin position="7"/>
        <end position="29"/>
    </location>
</feature>
<protein>
    <submittedName>
        <fullName evidence="2">Lipid A core-O-antigen ligase</fullName>
    </submittedName>
</protein>
<feature type="transmembrane region" description="Helical" evidence="1">
    <location>
        <begin position="35"/>
        <end position="56"/>
    </location>
</feature>
<dbReference type="KEGG" id="alus:STSP2_01486"/>
<feature type="transmembrane region" description="Helical" evidence="1">
    <location>
        <begin position="91"/>
        <end position="113"/>
    </location>
</feature>
<sequence length="410" mass="45834">MKKNNSKILIGILFILLFVYAGFSPVYWVPGMSYTVFRIAKICVISTIMIFSLLLGYLNPKRVLSNSIIIAFLFFVTTAFAVALGNEKNSTGAIFGEFSDFAFAGLTVVLFFNLHQRHPNSVNKVFKSGYVLLCFMALFPVLNFLIGWPDIQPPKFGREVLLSFWSTGFAGSRTNWSTGLALFVPISFLFTINYNHRLLVILTRLVLLSPIIASQLFCGSRGGLLATISALGYITVKCFNVRYLLILMAIIGIISICVWPFIVEHLRLGRQDISTGRLQQYGVAIEAISSPSLLGQGIDGSKRVVYHKVYEDHEVHNVVLRAMIDYGPLVYVSVVAFFIILLMRILFSAGTLVDVVCYAIILTILVTSMFEPNGFIGGFQNKFLFWAALGIVVSIEYTEQYKKSKDKRHA</sequence>
<evidence type="ECO:0000313" key="2">
    <source>
        <dbReference type="EMBL" id="AQT68327.1"/>
    </source>
</evidence>
<name>A0A1U9NKK8_9BACT</name>
<evidence type="ECO:0000256" key="1">
    <source>
        <dbReference type="SAM" id="Phobius"/>
    </source>
</evidence>
<feature type="transmembrane region" description="Helical" evidence="1">
    <location>
        <begin position="329"/>
        <end position="347"/>
    </location>
</feature>
<evidence type="ECO:0000313" key="3">
    <source>
        <dbReference type="Proteomes" id="UP000189674"/>
    </source>
</evidence>
<dbReference type="EMBL" id="CP019791">
    <property type="protein sequence ID" value="AQT68327.1"/>
    <property type="molecule type" value="Genomic_DNA"/>
</dbReference>
<gene>
    <name evidence="2" type="ORF">STSP2_01486</name>
</gene>
<feature type="transmembrane region" description="Helical" evidence="1">
    <location>
        <begin position="125"/>
        <end position="146"/>
    </location>
</feature>
<dbReference type="GO" id="GO:0016874">
    <property type="term" value="F:ligase activity"/>
    <property type="evidence" value="ECO:0007669"/>
    <property type="project" value="UniProtKB-KW"/>
</dbReference>
<feature type="transmembrane region" description="Helical" evidence="1">
    <location>
        <begin position="174"/>
        <end position="192"/>
    </location>
</feature>
<keyword evidence="1" id="KW-1133">Transmembrane helix</keyword>
<keyword evidence="3" id="KW-1185">Reference proteome</keyword>